<name>A0A1S2LJ42_9BACI</name>
<proteinExistence type="predicted"/>
<evidence type="ECO:0008006" key="3">
    <source>
        <dbReference type="Google" id="ProtNLM"/>
    </source>
</evidence>
<dbReference type="Proteomes" id="UP000179524">
    <property type="component" value="Unassembled WGS sequence"/>
</dbReference>
<organism evidence="1 2">
    <name type="scientific">Anaerobacillus alkalilacustris</name>
    <dbReference type="NCBI Taxonomy" id="393763"/>
    <lineage>
        <taxon>Bacteria</taxon>
        <taxon>Bacillati</taxon>
        <taxon>Bacillota</taxon>
        <taxon>Bacilli</taxon>
        <taxon>Bacillales</taxon>
        <taxon>Bacillaceae</taxon>
        <taxon>Anaerobacillus</taxon>
    </lineage>
</organism>
<reference evidence="1 2" key="1">
    <citation type="submission" date="2016-10" db="EMBL/GenBank/DDBJ databases">
        <title>Draft genome sequences of four alkaliphilic bacteria belonging to the Anaerobacillus genus.</title>
        <authorList>
            <person name="Bassil N.M."/>
            <person name="Lloyd J.R."/>
        </authorList>
    </citation>
    <scope>NUCLEOTIDE SEQUENCE [LARGE SCALE GENOMIC DNA]</scope>
    <source>
        <strain evidence="1 2">DSM 18345</strain>
    </source>
</reference>
<evidence type="ECO:0000313" key="1">
    <source>
        <dbReference type="EMBL" id="OIJ11707.1"/>
    </source>
</evidence>
<dbReference type="InterPro" id="IPR029055">
    <property type="entry name" value="Ntn_hydrolases_N"/>
</dbReference>
<keyword evidence="2" id="KW-1185">Reference proteome</keyword>
<gene>
    <name evidence="1" type="ORF">BKP37_14780</name>
</gene>
<dbReference type="EMBL" id="MLQR01000036">
    <property type="protein sequence ID" value="OIJ11707.1"/>
    <property type="molecule type" value="Genomic_DNA"/>
</dbReference>
<dbReference type="Gene3D" id="3.60.20.10">
    <property type="entry name" value="Glutamine Phosphoribosylpyrophosphate, subunit 1, domain 1"/>
    <property type="match status" value="1"/>
</dbReference>
<dbReference type="AlphaFoldDB" id="A0A1S2LJ42"/>
<sequence length="113" mass="12901">MKNHENVNGTYSVAYSAKGKITAFCDFSGLSPLFYFKNEYVTAVSNRQFLLALSQQTEHFQYNLEALSWLPGQASIIREEAFFSGVKKLVPGTYIEIGKNVSIHEFREHVWSK</sequence>
<dbReference type="RefSeq" id="WP_071310386.1">
    <property type="nucleotide sequence ID" value="NZ_MLQR01000036.1"/>
</dbReference>
<protein>
    <recommendedName>
        <fullName evidence="3">Glutamine amidotransferase type-2 domain-containing protein</fullName>
    </recommendedName>
</protein>
<dbReference type="OrthoDB" id="9763290at2"/>
<evidence type="ECO:0000313" key="2">
    <source>
        <dbReference type="Proteomes" id="UP000179524"/>
    </source>
</evidence>
<accession>A0A1S2LJ42</accession>
<dbReference type="SUPFAM" id="SSF56235">
    <property type="entry name" value="N-terminal nucleophile aminohydrolases (Ntn hydrolases)"/>
    <property type="match status" value="1"/>
</dbReference>
<comment type="caution">
    <text evidence="1">The sequence shown here is derived from an EMBL/GenBank/DDBJ whole genome shotgun (WGS) entry which is preliminary data.</text>
</comment>